<evidence type="ECO:0000313" key="6">
    <source>
        <dbReference type="Proteomes" id="UP000319213"/>
    </source>
</evidence>
<dbReference type="Gene3D" id="3.90.550.10">
    <property type="entry name" value="Spore Coat Polysaccharide Biosynthesis Protein SpsA, Chain A"/>
    <property type="match status" value="1"/>
</dbReference>
<feature type="domain" description="Glycosyltransferase 2-like" evidence="3">
    <location>
        <begin position="4"/>
        <end position="163"/>
    </location>
</feature>
<keyword evidence="2" id="KW-0472">Membrane</keyword>
<evidence type="ECO:0000256" key="1">
    <source>
        <dbReference type="ARBA" id="ARBA00006739"/>
    </source>
</evidence>
<feature type="transmembrane region" description="Helical" evidence="2">
    <location>
        <begin position="268"/>
        <end position="289"/>
    </location>
</feature>
<gene>
    <name evidence="5" type="ORF">FHX40_0222</name>
</gene>
<dbReference type="RefSeq" id="WP_211350125.1">
    <property type="nucleotide sequence ID" value="NZ_BMPV01000004.1"/>
</dbReference>
<protein>
    <submittedName>
        <fullName evidence="5">Glycosyltransferase involved in cell wall biosynthesis</fullName>
    </submittedName>
</protein>
<keyword evidence="5" id="KW-0808">Transferase</keyword>
<feature type="transmembrane region" description="Helical" evidence="2">
    <location>
        <begin position="310"/>
        <end position="335"/>
    </location>
</feature>
<dbReference type="Pfam" id="PF00535">
    <property type="entry name" value="Glycos_transf_2"/>
    <property type="match status" value="1"/>
</dbReference>
<dbReference type="AlphaFoldDB" id="A0A543ISL1"/>
<keyword evidence="2" id="KW-0812">Transmembrane</keyword>
<comment type="caution">
    <text evidence="5">The sequence shown here is derived from an EMBL/GenBank/DDBJ whole genome shotgun (WGS) entry which is preliminary data.</text>
</comment>
<keyword evidence="2" id="KW-1133">Transmembrane helix</keyword>
<accession>A0A543ISL1</accession>
<feature type="transmembrane region" description="Helical" evidence="2">
    <location>
        <begin position="228"/>
        <end position="248"/>
    </location>
</feature>
<dbReference type="InterPro" id="IPR029044">
    <property type="entry name" value="Nucleotide-diphossugar_trans"/>
</dbReference>
<dbReference type="InterPro" id="IPR058718">
    <property type="entry name" value="Agl6_TM_C"/>
</dbReference>
<evidence type="ECO:0000259" key="3">
    <source>
        <dbReference type="Pfam" id="PF00535"/>
    </source>
</evidence>
<dbReference type="PANTHER" id="PTHR48090:SF7">
    <property type="entry name" value="RFBJ PROTEIN"/>
    <property type="match status" value="1"/>
</dbReference>
<evidence type="ECO:0000256" key="2">
    <source>
        <dbReference type="SAM" id="Phobius"/>
    </source>
</evidence>
<evidence type="ECO:0000259" key="4">
    <source>
        <dbReference type="Pfam" id="PF26629"/>
    </source>
</evidence>
<dbReference type="Proteomes" id="UP000319213">
    <property type="component" value="Unassembled WGS sequence"/>
</dbReference>
<feature type="transmembrane region" description="Helical" evidence="2">
    <location>
        <begin position="355"/>
        <end position="377"/>
    </location>
</feature>
<sequence length="418" mass="45098">MELTVVMPCLNEAETVATCVRKAIECMERHGIDGEVVVADNGSTDGSQQLARDAGARVVHVAEKGYGNALMGGIRAARGKYVIMGDADDSYDFTALMPFVEQLRDGADLVMGNRFRGGIKPGAMPPLHRYLGNPVLSFIGRLFFGSKVGDFHCGLRGFRRDSILRIGLQTGGMEFASEMVVKATLHGLDVREVPTTLSPDGRSRPPHLRSWRDGWRHLRFLLLYSPRWLFLIPGLVMMAIGLVAGVLLTKGPVVIGALAFDVDTLVGASAMVVIGFQAVLFALFTKVYAAEEGFLPEDRRVRRLIEVISLEKGLVAGGLLALAGLGGLVASLVHWKVNNFGELNPREALRIVVPSATALIMSFQTIFAALFISILGIRRTKENPEDVAASAVEEAAEAVTRAPKDASAIVDKETAETT</sequence>
<dbReference type="CDD" id="cd04179">
    <property type="entry name" value="DPM_DPG-synthase_like"/>
    <property type="match status" value="1"/>
</dbReference>
<feature type="domain" description="Low-salt glycan biosynthesis hexosyltransferase Agl6 C-terminal transmembrane region" evidence="4">
    <location>
        <begin position="283"/>
        <end position="376"/>
    </location>
</feature>
<dbReference type="EMBL" id="VFPQ01000001">
    <property type="protein sequence ID" value="TQM73574.1"/>
    <property type="molecule type" value="Genomic_DNA"/>
</dbReference>
<keyword evidence="6" id="KW-1185">Reference proteome</keyword>
<dbReference type="InterPro" id="IPR001173">
    <property type="entry name" value="Glyco_trans_2-like"/>
</dbReference>
<reference evidence="5 6" key="1">
    <citation type="submission" date="2019-06" db="EMBL/GenBank/DDBJ databases">
        <title>Sequencing the genomes of 1000 actinobacteria strains.</title>
        <authorList>
            <person name="Klenk H.-P."/>
        </authorList>
    </citation>
    <scope>NUCLEOTIDE SEQUENCE [LARGE SCALE GENOMIC DNA]</scope>
    <source>
        <strain evidence="5 6">DSM 43186</strain>
    </source>
</reference>
<dbReference type="InterPro" id="IPR050256">
    <property type="entry name" value="Glycosyltransferase_2"/>
</dbReference>
<dbReference type="GO" id="GO:0016740">
    <property type="term" value="F:transferase activity"/>
    <property type="evidence" value="ECO:0007669"/>
    <property type="project" value="UniProtKB-KW"/>
</dbReference>
<evidence type="ECO:0000313" key="5">
    <source>
        <dbReference type="EMBL" id="TQM73574.1"/>
    </source>
</evidence>
<proteinExistence type="inferred from homology"/>
<dbReference type="SUPFAM" id="SSF53448">
    <property type="entry name" value="Nucleotide-diphospho-sugar transferases"/>
    <property type="match status" value="1"/>
</dbReference>
<dbReference type="PANTHER" id="PTHR48090">
    <property type="entry name" value="UNDECAPRENYL-PHOSPHATE 4-DEOXY-4-FORMAMIDO-L-ARABINOSE TRANSFERASE-RELATED"/>
    <property type="match status" value="1"/>
</dbReference>
<dbReference type="Pfam" id="PF26629">
    <property type="entry name" value="GT2_TM_C"/>
    <property type="match status" value="1"/>
</dbReference>
<name>A0A543ISL1_9ACTN</name>
<organism evidence="5 6">
    <name type="scientific">Thermopolyspora flexuosa</name>
    <dbReference type="NCBI Taxonomy" id="103836"/>
    <lineage>
        <taxon>Bacteria</taxon>
        <taxon>Bacillati</taxon>
        <taxon>Actinomycetota</taxon>
        <taxon>Actinomycetes</taxon>
        <taxon>Streptosporangiales</taxon>
        <taxon>Streptosporangiaceae</taxon>
        <taxon>Thermopolyspora</taxon>
    </lineage>
</organism>
<comment type="similarity">
    <text evidence="1">Belongs to the glycosyltransferase 2 family.</text>
</comment>